<dbReference type="OrthoDB" id="9815525at2"/>
<feature type="domain" description="Major facilitator superfamily (MFS) profile" evidence="8">
    <location>
        <begin position="222"/>
        <end position="415"/>
    </location>
</feature>
<organism evidence="9 10">
    <name type="scientific">Lentzea tibetensis</name>
    <dbReference type="NCBI Taxonomy" id="2591470"/>
    <lineage>
        <taxon>Bacteria</taxon>
        <taxon>Bacillati</taxon>
        <taxon>Actinomycetota</taxon>
        <taxon>Actinomycetes</taxon>
        <taxon>Pseudonocardiales</taxon>
        <taxon>Pseudonocardiaceae</taxon>
        <taxon>Lentzea</taxon>
    </lineage>
</organism>
<keyword evidence="4 7" id="KW-0812">Transmembrane</keyword>
<sequence length="415" mass="42609">MGRRDRTAGSDRDFPLFWSSQTAGAVGDRLTGFIMPTTAILLLDASDAQVGAVAAAGWLAYPLFGLFAGALLAHARVRRVMVGTELVRFCVFAGVALAVAAGWVHSAGVLVAAVAVAGVATVFTDISGQMYLPALVGPERLLGANSRLQSTDSASKLAGPAAAGAVIGAFGPVVALALGALPFLVSAFGRSRISADPEPVRSREPVFQRVREGFRYTSEHPVLGRLALSSAVRMFGTGVVDTALLLYAYRELRMSSTATGLLLAVGAACALAGVVFVGPAVRALGLRGALRCTALEGLVWCAVPLCLVVPAPVAVLFTIRALSAVWIPAWAVINLSVRQRLAPADRQSTVLATARVLASSAVPLGALTAGIVTDVLRDVVGGSRTLVSVIAVGGVCIAVAVLLLPQGIPNDAEED</sequence>
<dbReference type="CDD" id="cd06173">
    <property type="entry name" value="MFS_MefA_like"/>
    <property type="match status" value="1"/>
</dbReference>
<dbReference type="GO" id="GO:0005886">
    <property type="term" value="C:plasma membrane"/>
    <property type="evidence" value="ECO:0007669"/>
    <property type="project" value="UniProtKB-SubCell"/>
</dbReference>
<dbReference type="InterPro" id="IPR020846">
    <property type="entry name" value="MFS_dom"/>
</dbReference>
<evidence type="ECO:0000259" key="8">
    <source>
        <dbReference type="PROSITE" id="PS50850"/>
    </source>
</evidence>
<feature type="transmembrane region" description="Helical" evidence="7">
    <location>
        <begin position="349"/>
        <end position="373"/>
    </location>
</feature>
<feature type="transmembrane region" description="Helical" evidence="7">
    <location>
        <begin position="157"/>
        <end position="185"/>
    </location>
</feature>
<accession>A0A563EJT1</accession>
<proteinExistence type="predicted"/>
<gene>
    <name evidence="9" type="ORF">FKR81_33735</name>
</gene>
<reference evidence="9 10" key="1">
    <citation type="submission" date="2019-07" db="EMBL/GenBank/DDBJ databases">
        <title>Lentzea xizangensis sp. nov., isolated from Qinghai-Tibetan Plateau Soils.</title>
        <authorList>
            <person name="Huang J."/>
        </authorList>
    </citation>
    <scope>NUCLEOTIDE SEQUENCE [LARGE SCALE GENOMIC DNA]</scope>
    <source>
        <strain evidence="9 10">FXJ1.1311</strain>
    </source>
</reference>
<dbReference type="SUPFAM" id="SSF103473">
    <property type="entry name" value="MFS general substrate transporter"/>
    <property type="match status" value="1"/>
</dbReference>
<evidence type="ECO:0000313" key="9">
    <source>
        <dbReference type="EMBL" id="TWP47013.1"/>
    </source>
</evidence>
<evidence type="ECO:0000256" key="4">
    <source>
        <dbReference type="ARBA" id="ARBA00022692"/>
    </source>
</evidence>
<feature type="transmembrane region" description="Helical" evidence="7">
    <location>
        <begin position="50"/>
        <end position="74"/>
    </location>
</feature>
<evidence type="ECO:0000256" key="3">
    <source>
        <dbReference type="ARBA" id="ARBA00022475"/>
    </source>
</evidence>
<keyword evidence="6 7" id="KW-0472">Membrane</keyword>
<dbReference type="PANTHER" id="PTHR23513:SF6">
    <property type="entry name" value="MAJOR FACILITATOR SUPERFAMILY ASSOCIATED DOMAIN-CONTAINING PROTEIN"/>
    <property type="match status" value="1"/>
</dbReference>
<feature type="transmembrane region" description="Helical" evidence="7">
    <location>
        <begin position="226"/>
        <end position="249"/>
    </location>
</feature>
<evidence type="ECO:0000256" key="7">
    <source>
        <dbReference type="SAM" id="Phobius"/>
    </source>
</evidence>
<feature type="transmembrane region" description="Helical" evidence="7">
    <location>
        <begin position="385"/>
        <end position="404"/>
    </location>
</feature>
<protein>
    <submittedName>
        <fullName evidence="9">MFS transporter</fullName>
    </submittedName>
</protein>
<comment type="caution">
    <text evidence="9">The sequence shown here is derived from an EMBL/GenBank/DDBJ whole genome shotgun (WGS) entry which is preliminary data.</text>
</comment>
<dbReference type="EMBL" id="VOBR01000028">
    <property type="protein sequence ID" value="TWP47013.1"/>
    <property type="molecule type" value="Genomic_DNA"/>
</dbReference>
<keyword evidence="10" id="KW-1185">Reference proteome</keyword>
<dbReference type="InterPro" id="IPR036259">
    <property type="entry name" value="MFS_trans_sf"/>
</dbReference>
<keyword evidence="2" id="KW-0813">Transport</keyword>
<dbReference type="AlphaFoldDB" id="A0A563EJT1"/>
<dbReference type="Pfam" id="PF05977">
    <property type="entry name" value="MFS_3"/>
    <property type="match status" value="1"/>
</dbReference>
<feature type="transmembrane region" description="Helical" evidence="7">
    <location>
        <begin position="86"/>
        <end position="104"/>
    </location>
</feature>
<name>A0A563EJT1_9PSEU</name>
<dbReference type="PANTHER" id="PTHR23513">
    <property type="entry name" value="INTEGRAL MEMBRANE EFFLUX PROTEIN-RELATED"/>
    <property type="match status" value="1"/>
</dbReference>
<feature type="transmembrane region" description="Helical" evidence="7">
    <location>
        <begin position="261"/>
        <end position="281"/>
    </location>
</feature>
<dbReference type="PROSITE" id="PS50850">
    <property type="entry name" value="MFS"/>
    <property type="match status" value="1"/>
</dbReference>
<evidence type="ECO:0000256" key="5">
    <source>
        <dbReference type="ARBA" id="ARBA00022989"/>
    </source>
</evidence>
<evidence type="ECO:0000313" key="10">
    <source>
        <dbReference type="Proteomes" id="UP000316639"/>
    </source>
</evidence>
<dbReference type="Gene3D" id="1.20.1250.20">
    <property type="entry name" value="MFS general substrate transporter like domains"/>
    <property type="match status" value="1"/>
</dbReference>
<evidence type="ECO:0000256" key="6">
    <source>
        <dbReference type="ARBA" id="ARBA00023136"/>
    </source>
</evidence>
<dbReference type="GO" id="GO:0022857">
    <property type="term" value="F:transmembrane transporter activity"/>
    <property type="evidence" value="ECO:0007669"/>
    <property type="project" value="InterPro"/>
</dbReference>
<dbReference type="RefSeq" id="WP_146358285.1">
    <property type="nucleotide sequence ID" value="NZ_VOBR01000028.1"/>
</dbReference>
<dbReference type="InterPro" id="IPR010290">
    <property type="entry name" value="TM_effector"/>
</dbReference>
<keyword evidence="5 7" id="KW-1133">Transmembrane helix</keyword>
<keyword evidence="3" id="KW-1003">Cell membrane</keyword>
<comment type="subcellular location">
    <subcellularLocation>
        <location evidence="1">Cell membrane</location>
        <topology evidence="1">Multi-pass membrane protein</topology>
    </subcellularLocation>
</comment>
<evidence type="ECO:0000256" key="1">
    <source>
        <dbReference type="ARBA" id="ARBA00004651"/>
    </source>
</evidence>
<evidence type="ECO:0000256" key="2">
    <source>
        <dbReference type="ARBA" id="ARBA00022448"/>
    </source>
</evidence>
<dbReference type="Proteomes" id="UP000316639">
    <property type="component" value="Unassembled WGS sequence"/>
</dbReference>